<dbReference type="Proteomes" id="UP000662986">
    <property type="component" value="Chromosome"/>
</dbReference>
<dbReference type="Gene3D" id="3.10.450.50">
    <property type="match status" value="1"/>
</dbReference>
<organism evidence="2 3">
    <name type="scientific">Rhodococcus pseudokoreensis</name>
    <dbReference type="NCBI Taxonomy" id="2811421"/>
    <lineage>
        <taxon>Bacteria</taxon>
        <taxon>Bacillati</taxon>
        <taxon>Actinomycetota</taxon>
        <taxon>Actinomycetes</taxon>
        <taxon>Mycobacteriales</taxon>
        <taxon>Nocardiaceae</taxon>
        <taxon>Rhodococcus</taxon>
    </lineage>
</organism>
<gene>
    <name evidence="2" type="ORF">JWS13_43115</name>
</gene>
<name>A0A974WCM6_9NOCA</name>
<dbReference type="SUPFAM" id="SSF54427">
    <property type="entry name" value="NTF2-like"/>
    <property type="match status" value="1"/>
</dbReference>
<feature type="domain" description="SnoaL-like" evidence="1">
    <location>
        <begin position="4"/>
        <end position="123"/>
    </location>
</feature>
<protein>
    <submittedName>
        <fullName evidence="2">Nuclear transport factor 2 family protein</fullName>
    </submittedName>
</protein>
<dbReference type="Pfam" id="PF13577">
    <property type="entry name" value="SnoaL_4"/>
    <property type="match status" value="1"/>
</dbReference>
<evidence type="ECO:0000313" key="2">
    <source>
        <dbReference type="EMBL" id="QSE94922.1"/>
    </source>
</evidence>
<sequence length="193" mass="21714">MDSYLADRRAIDDLMTGWIRRDLAQWDAMRELFHPDGIIEITWFTGLFTDFVDASARMGASDLRTKHVITSPVVAFNGNRAVAETNAMIVAENVALKLGCLSHNRFLDRIEKRDGIWKIVDRRSIYDMGSFTFPCGIVDIDAGTTEKYPPEYAALAYLLDKSGFPVTGVFATKGSDHEVEIKQAAHHWLETGR</sequence>
<reference evidence="2 3" key="1">
    <citation type="journal article" date="2021" name="Microbiol. Resour. Announc.">
        <title>Complete Genome Sequences of Two Rhodococcus sp. Strains with Large and Linear Chromosomes, Isolated from Apple Rhizosphere.</title>
        <authorList>
            <person name="Benning S."/>
            <person name="Brugnone N."/>
            <person name="Siani R."/>
            <person name="Kublik S."/>
            <person name="Schloter M."/>
            <person name="Rad V."/>
        </authorList>
    </citation>
    <scope>NUCLEOTIDE SEQUENCE [LARGE SCALE GENOMIC DNA]</scope>
    <source>
        <strain evidence="2 3">R79</strain>
    </source>
</reference>
<dbReference type="RefSeq" id="WP_206011190.1">
    <property type="nucleotide sequence ID" value="NZ_CP070619.1"/>
</dbReference>
<dbReference type="InterPro" id="IPR037401">
    <property type="entry name" value="SnoaL-like"/>
</dbReference>
<accession>A0A974WCM6</accession>
<dbReference type="InterPro" id="IPR032710">
    <property type="entry name" value="NTF2-like_dom_sf"/>
</dbReference>
<proteinExistence type="predicted"/>
<evidence type="ECO:0000259" key="1">
    <source>
        <dbReference type="Pfam" id="PF13577"/>
    </source>
</evidence>
<dbReference type="EMBL" id="CP070619">
    <property type="protein sequence ID" value="QSE94922.1"/>
    <property type="molecule type" value="Genomic_DNA"/>
</dbReference>
<reference evidence="2 3" key="2">
    <citation type="journal article" date="2022" name="Arch. Microbiol.">
        <title>Rhodococcus pseudokoreensis sp. nov. isolated from the rhizosphere of young M26 apple rootstocks.</title>
        <authorList>
            <person name="Kampfer P."/>
            <person name="Glaeser S.P."/>
            <person name="Blom J."/>
            <person name="Wolf J."/>
            <person name="Benning S."/>
            <person name="Schloter M."/>
            <person name="Neumann-Schaal M."/>
        </authorList>
    </citation>
    <scope>NUCLEOTIDE SEQUENCE [LARGE SCALE GENOMIC DNA]</scope>
    <source>
        <strain evidence="2 3">R79</strain>
    </source>
</reference>
<keyword evidence="3" id="KW-1185">Reference proteome</keyword>
<evidence type="ECO:0000313" key="3">
    <source>
        <dbReference type="Proteomes" id="UP000662986"/>
    </source>
</evidence>